<dbReference type="PANTHER" id="PTHR33618">
    <property type="entry name" value="39S RIBOSOMAL PROTEIN L53, MITOCHONDRIAL"/>
    <property type="match status" value="1"/>
</dbReference>
<organism evidence="9 10">
    <name type="scientific">Acanthaster planci</name>
    <name type="common">Crown-of-thorns starfish</name>
    <dbReference type="NCBI Taxonomy" id="133434"/>
    <lineage>
        <taxon>Eukaryota</taxon>
        <taxon>Metazoa</taxon>
        <taxon>Echinodermata</taxon>
        <taxon>Eleutherozoa</taxon>
        <taxon>Asterozoa</taxon>
        <taxon>Asteroidea</taxon>
        <taxon>Valvatacea</taxon>
        <taxon>Valvatida</taxon>
        <taxon>Acanthasteridae</taxon>
        <taxon>Acanthaster</taxon>
    </lineage>
</organism>
<evidence type="ECO:0000313" key="10">
    <source>
        <dbReference type="RefSeq" id="XP_022091215.1"/>
    </source>
</evidence>
<feature type="non-terminal residue" evidence="10">
    <location>
        <position position="1"/>
    </location>
</feature>
<dbReference type="GO" id="GO:0005762">
    <property type="term" value="C:mitochondrial large ribosomal subunit"/>
    <property type="evidence" value="ECO:0007669"/>
    <property type="project" value="TreeGrafter"/>
</dbReference>
<dbReference type="Gene3D" id="3.40.30.10">
    <property type="entry name" value="Glutaredoxin"/>
    <property type="match status" value="1"/>
</dbReference>
<dbReference type="Proteomes" id="UP000694845">
    <property type="component" value="Unplaced"/>
</dbReference>
<evidence type="ECO:0000256" key="2">
    <source>
        <dbReference type="ARBA" id="ARBA00005557"/>
    </source>
</evidence>
<evidence type="ECO:0000256" key="6">
    <source>
        <dbReference type="ARBA" id="ARBA00023274"/>
    </source>
</evidence>
<keyword evidence="9" id="KW-1185">Reference proteome</keyword>
<dbReference type="PANTHER" id="PTHR33618:SF1">
    <property type="entry name" value="LARGE RIBOSOMAL SUBUNIT PROTEIN ML53"/>
    <property type="match status" value="1"/>
</dbReference>
<dbReference type="Pfam" id="PF10780">
    <property type="entry name" value="MRP_L53"/>
    <property type="match status" value="1"/>
</dbReference>
<sequence>HNAHDYQRYTSEIVKSILVEFCPWQANVASARQFQSRVGSSSVRQTNLKCSVKTKVKNDGSPPSVTVLFDNGKQLIFKSRYLSSTEMLQRFAALNLEREKALEQSGTEG</sequence>
<evidence type="ECO:0000256" key="4">
    <source>
        <dbReference type="ARBA" id="ARBA00022980"/>
    </source>
</evidence>
<dbReference type="KEGG" id="aplc:110979581"/>
<dbReference type="OMA" id="CKMWERI"/>
<accession>A0A8B7YFP4</accession>
<dbReference type="RefSeq" id="XP_022091215.1">
    <property type="nucleotide sequence ID" value="XM_022235523.1"/>
</dbReference>
<reference evidence="10" key="1">
    <citation type="submission" date="2025-08" db="UniProtKB">
        <authorList>
            <consortium name="RefSeq"/>
        </authorList>
    </citation>
    <scope>IDENTIFICATION</scope>
</reference>
<protein>
    <recommendedName>
        <fullName evidence="7">Large ribosomal subunit protein mL53</fullName>
    </recommendedName>
    <alternativeName>
        <fullName evidence="8">39S ribosomal protein L53, mitochondrial</fullName>
    </alternativeName>
</protein>
<gene>
    <name evidence="10" type="primary">LOC110979581</name>
</gene>
<name>A0A8B7YFP4_ACAPL</name>
<evidence type="ECO:0000256" key="3">
    <source>
        <dbReference type="ARBA" id="ARBA00022946"/>
    </source>
</evidence>
<evidence type="ECO:0000256" key="7">
    <source>
        <dbReference type="ARBA" id="ARBA00035180"/>
    </source>
</evidence>
<dbReference type="OrthoDB" id="6618793at2759"/>
<evidence type="ECO:0000313" key="9">
    <source>
        <dbReference type="Proteomes" id="UP000694845"/>
    </source>
</evidence>
<keyword evidence="3" id="KW-0809">Transit peptide</keyword>
<dbReference type="AlphaFoldDB" id="A0A8B7YFP4"/>
<evidence type="ECO:0000256" key="8">
    <source>
        <dbReference type="ARBA" id="ARBA00042721"/>
    </source>
</evidence>
<keyword evidence="6" id="KW-0687">Ribonucleoprotein</keyword>
<evidence type="ECO:0000256" key="5">
    <source>
        <dbReference type="ARBA" id="ARBA00023128"/>
    </source>
</evidence>
<proteinExistence type="inferred from homology"/>
<comment type="subcellular location">
    <subcellularLocation>
        <location evidence="1">Mitochondrion</location>
    </subcellularLocation>
</comment>
<dbReference type="InterPro" id="IPR052473">
    <property type="entry name" value="mtLSU_mL53"/>
</dbReference>
<comment type="similarity">
    <text evidence="2">Belongs to the mitochondrion-specific ribosomal protein mL53 family.</text>
</comment>
<evidence type="ECO:0000256" key="1">
    <source>
        <dbReference type="ARBA" id="ARBA00004173"/>
    </source>
</evidence>
<keyword evidence="5" id="KW-0496">Mitochondrion</keyword>
<keyword evidence="4" id="KW-0689">Ribosomal protein</keyword>
<dbReference type="InterPro" id="IPR019716">
    <property type="entry name" value="Ribosomal_mL53"/>
</dbReference>
<dbReference type="GeneID" id="110979581"/>